<gene>
    <name evidence="4" type="ORF">H8R25_07825</name>
</gene>
<evidence type="ECO:0000256" key="2">
    <source>
        <dbReference type="SAM" id="SignalP"/>
    </source>
</evidence>
<evidence type="ECO:0000313" key="5">
    <source>
        <dbReference type="Proteomes" id="UP000641454"/>
    </source>
</evidence>
<organism evidence="4 5">
    <name type="scientific">Flavobacterium muglaense</name>
    <dbReference type="NCBI Taxonomy" id="2764716"/>
    <lineage>
        <taxon>Bacteria</taxon>
        <taxon>Pseudomonadati</taxon>
        <taxon>Bacteroidota</taxon>
        <taxon>Flavobacteriia</taxon>
        <taxon>Flavobacteriales</taxon>
        <taxon>Flavobacteriaceae</taxon>
        <taxon>Flavobacterium</taxon>
    </lineage>
</organism>
<dbReference type="SUPFAM" id="SSF88874">
    <property type="entry name" value="Receptor-binding domain of short tail fibre protein gp12"/>
    <property type="match status" value="1"/>
</dbReference>
<evidence type="ECO:0000313" key="4">
    <source>
        <dbReference type="EMBL" id="MBC5844343.1"/>
    </source>
</evidence>
<dbReference type="EMBL" id="JACRUL010000014">
    <property type="protein sequence ID" value="MBC5844343.1"/>
    <property type="molecule type" value="Genomic_DNA"/>
</dbReference>
<protein>
    <submittedName>
        <fullName evidence="4">Tail fiber protein</fullName>
    </submittedName>
</protein>
<sequence length="294" mass="30824">MRTKLLSFLMLLTVAINYGQSSANVAGIAIQGIARDNNNTARTSATISLTFRIYYGSNVAIYEVTRTVTTDAFGVFSAVLEPGETNNIVIANTQAYLRISEGSTTISDEKLKQVPYAIAASNGVPTGSIMPYIGTTAPAGWIFCDGSSLPADALGGAALRALVGDYAPDLRGMFIRGAGQNGNTTNAAEIQPNTLKAVQSSDNKSHKHGSGDLINNNGGRHNHGSADRTNLLVVKDGTTTSSGLDNSSNEINQINAPQIPFDGEHTHLISGSTASTGGSESRPINYGVNYIIKL</sequence>
<accession>A0A923N290</accession>
<evidence type="ECO:0000259" key="3">
    <source>
        <dbReference type="Pfam" id="PF07484"/>
    </source>
</evidence>
<dbReference type="Pfam" id="PF07484">
    <property type="entry name" value="Collar"/>
    <property type="match status" value="1"/>
</dbReference>
<evidence type="ECO:0000256" key="1">
    <source>
        <dbReference type="SAM" id="MobiDB-lite"/>
    </source>
</evidence>
<reference evidence="4 5" key="1">
    <citation type="submission" date="2020-08" db="EMBL/GenBank/DDBJ databases">
        <title>Description of novel Flavobacterium F-392 isolate.</title>
        <authorList>
            <person name="Saticioglu I.B."/>
            <person name="Duman M."/>
            <person name="Altun S."/>
        </authorList>
    </citation>
    <scope>NUCLEOTIDE SEQUENCE [LARGE SCALE GENOMIC DNA]</scope>
    <source>
        <strain evidence="4 5">F-392</strain>
    </source>
</reference>
<dbReference type="RefSeq" id="WP_187018012.1">
    <property type="nucleotide sequence ID" value="NZ_JACRUK010000015.1"/>
</dbReference>
<feature type="region of interest" description="Disordered" evidence="1">
    <location>
        <begin position="196"/>
        <end position="229"/>
    </location>
</feature>
<dbReference type="Proteomes" id="UP000641454">
    <property type="component" value="Unassembled WGS sequence"/>
</dbReference>
<comment type="caution">
    <text evidence="4">The sequence shown here is derived from an EMBL/GenBank/DDBJ whole genome shotgun (WGS) entry which is preliminary data.</text>
</comment>
<dbReference type="AlphaFoldDB" id="A0A923N290"/>
<feature type="domain" description="Phage tail collar" evidence="3">
    <location>
        <begin position="127"/>
        <end position="175"/>
    </location>
</feature>
<keyword evidence="5" id="KW-1185">Reference proteome</keyword>
<feature type="chain" id="PRO_5037034343" evidence="2">
    <location>
        <begin position="24"/>
        <end position="294"/>
    </location>
</feature>
<name>A0A923N290_9FLAO</name>
<dbReference type="InterPro" id="IPR037053">
    <property type="entry name" value="Phage_tail_collar_dom_sf"/>
</dbReference>
<dbReference type="Gene3D" id="3.90.1340.10">
    <property type="entry name" value="Phage tail collar domain"/>
    <property type="match status" value="1"/>
</dbReference>
<dbReference type="InterPro" id="IPR011083">
    <property type="entry name" value="Phage_tail_collar_dom"/>
</dbReference>
<feature type="signal peptide" evidence="2">
    <location>
        <begin position="1"/>
        <end position="23"/>
    </location>
</feature>
<proteinExistence type="predicted"/>
<keyword evidence="2" id="KW-0732">Signal</keyword>